<reference evidence="2 3" key="1">
    <citation type="submission" date="2018-05" db="EMBL/GenBank/DDBJ databases">
        <title>Complete genome sequence of Megasphaera sp. AJH120T, isolated from the ceca of a chicken.</title>
        <authorList>
            <person name="Maki J."/>
            <person name="Looft T."/>
        </authorList>
    </citation>
    <scope>NUCLEOTIDE SEQUENCE [LARGE SCALE GENOMIC DNA]</scope>
    <source>
        <strain evidence="2 3">AJH120</strain>
    </source>
</reference>
<gene>
    <name evidence="2" type="ORF">DKB62_04055</name>
</gene>
<accession>A0A346AY65</accession>
<keyword evidence="1" id="KW-1133">Transmembrane helix</keyword>
<evidence type="ECO:0000256" key="1">
    <source>
        <dbReference type="SAM" id="Phobius"/>
    </source>
</evidence>
<feature type="transmembrane region" description="Helical" evidence="1">
    <location>
        <begin position="52"/>
        <end position="74"/>
    </location>
</feature>
<feature type="transmembrane region" description="Helical" evidence="1">
    <location>
        <begin position="231"/>
        <end position="251"/>
    </location>
</feature>
<dbReference type="InterPro" id="IPR003474">
    <property type="entry name" value="Glcn_transporter"/>
</dbReference>
<dbReference type="KEGG" id="meg:DKB62_04055"/>
<keyword evidence="1" id="KW-0812">Transmembrane</keyword>
<dbReference type="RefSeq" id="WP_107195764.1">
    <property type="nucleotide sequence ID" value="NZ_CP029462.1"/>
</dbReference>
<dbReference type="GO" id="GO:0005886">
    <property type="term" value="C:plasma membrane"/>
    <property type="evidence" value="ECO:0007669"/>
    <property type="project" value="TreeGrafter"/>
</dbReference>
<protein>
    <submittedName>
        <fullName evidence="2">GntP family permease</fullName>
    </submittedName>
</protein>
<feature type="transmembrane region" description="Helical" evidence="1">
    <location>
        <begin position="447"/>
        <end position="467"/>
    </location>
</feature>
<sequence length="471" mass="49869">MDFNILVILLSLIGLITFAYRGFSVIMMAPIMAILAATLTGLDLMPSYTELFMGKAVTYIKSYFPVFMLGAIFGKVMEETGLARGLASAIINGLGKEPTKAVISIVLAGSILTYGGVLMFVVVFAVYPFAAALFKEANYPKHLIPACIALGAFTATMDCLPGTPQIQNIIPTTYFGTNLYAGPLAGIIGAVIIYGVGGFFIIHRLKSCIAKGEGYGNHTLNEPVLDPNAKLFSWQVACLPLLTVLVVNFAVTEFVTWNPDILVPFQHMKGVPLVAAKVQNVVSIWALIIALVCGIIVALIAGWREIKTVDSMSKILNAGAIGSLLAIMNTASEVGYGNVISQLPGFAEVAGFLMSIHIGGTPLVSEAVSVTVLAGITGSASGGMAIALELMSQDWLAWAQSIGMGPEILHRVASMASGGLDTLPHNGAIITLLAVCGLTHKESYKDIFVITVLKTFTVFVIIFIYSVTGLH</sequence>
<proteinExistence type="predicted"/>
<feature type="transmembrane region" description="Helical" evidence="1">
    <location>
        <begin position="101"/>
        <end position="130"/>
    </location>
</feature>
<dbReference type="EMBL" id="CP029462">
    <property type="protein sequence ID" value="AXL20808.1"/>
    <property type="molecule type" value="Genomic_DNA"/>
</dbReference>
<feature type="transmembrane region" description="Helical" evidence="1">
    <location>
        <begin position="315"/>
        <end position="331"/>
    </location>
</feature>
<keyword evidence="3" id="KW-1185">Reference proteome</keyword>
<keyword evidence="1" id="KW-0472">Membrane</keyword>
<feature type="transmembrane region" description="Helical" evidence="1">
    <location>
        <begin position="282"/>
        <end position="303"/>
    </location>
</feature>
<feature type="transmembrane region" description="Helical" evidence="1">
    <location>
        <begin position="180"/>
        <end position="202"/>
    </location>
</feature>
<evidence type="ECO:0000313" key="2">
    <source>
        <dbReference type="EMBL" id="AXL20808.1"/>
    </source>
</evidence>
<organism evidence="2 3">
    <name type="scientific">Megasphaera stantonii</name>
    <dbReference type="NCBI Taxonomy" id="2144175"/>
    <lineage>
        <taxon>Bacteria</taxon>
        <taxon>Bacillati</taxon>
        <taxon>Bacillota</taxon>
        <taxon>Negativicutes</taxon>
        <taxon>Veillonellales</taxon>
        <taxon>Veillonellaceae</taxon>
        <taxon>Megasphaera</taxon>
    </lineage>
</organism>
<name>A0A346AY65_9FIRM</name>
<dbReference type="PANTHER" id="PTHR30354:SF7">
    <property type="entry name" value="BLL7963 PROTEIN"/>
    <property type="match status" value="1"/>
</dbReference>
<dbReference type="OrthoDB" id="86125at2"/>
<dbReference type="AlphaFoldDB" id="A0A346AY65"/>
<dbReference type="PANTHER" id="PTHR30354">
    <property type="entry name" value="GNT FAMILY GLUCONATE TRANSPORTER"/>
    <property type="match status" value="1"/>
</dbReference>
<dbReference type="Proteomes" id="UP000254337">
    <property type="component" value="Chromosome"/>
</dbReference>
<evidence type="ECO:0000313" key="3">
    <source>
        <dbReference type="Proteomes" id="UP000254337"/>
    </source>
</evidence>
<dbReference type="GO" id="GO:0015128">
    <property type="term" value="F:gluconate transmembrane transporter activity"/>
    <property type="evidence" value="ECO:0007669"/>
    <property type="project" value="InterPro"/>
</dbReference>